<evidence type="ECO:0000256" key="1">
    <source>
        <dbReference type="SAM" id="SignalP"/>
    </source>
</evidence>
<dbReference type="RefSeq" id="WP_170038838.1">
    <property type="nucleotide sequence ID" value="NZ_JABDTL010000002.1"/>
</dbReference>
<proteinExistence type="predicted"/>
<comment type="caution">
    <text evidence="2">The sequence shown here is derived from an EMBL/GenBank/DDBJ whole genome shotgun (WGS) entry which is preliminary data.</text>
</comment>
<dbReference type="Proteomes" id="UP000582837">
    <property type="component" value="Unassembled WGS sequence"/>
</dbReference>
<feature type="chain" id="PRO_5032552665" description="RagB/SusD family nutrient uptake outer membrane protein" evidence="1">
    <location>
        <begin position="25"/>
        <end position="458"/>
    </location>
</feature>
<feature type="signal peptide" evidence="1">
    <location>
        <begin position="1"/>
        <end position="24"/>
    </location>
</feature>
<evidence type="ECO:0000313" key="3">
    <source>
        <dbReference type="Proteomes" id="UP000582837"/>
    </source>
</evidence>
<dbReference type="EMBL" id="JACHIA010000017">
    <property type="protein sequence ID" value="MBB6072691.1"/>
    <property type="molecule type" value="Genomic_DNA"/>
</dbReference>
<dbReference type="SUPFAM" id="SSF48452">
    <property type="entry name" value="TPR-like"/>
    <property type="match status" value="1"/>
</dbReference>
<evidence type="ECO:0008006" key="4">
    <source>
        <dbReference type="Google" id="ProtNLM"/>
    </source>
</evidence>
<dbReference type="PROSITE" id="PS51257">
    <property type="entry name" value="PROKAR_LIPOPROTEIN"/>
    <property type="match status" value="1"/>
</dbReference>
<protein>
    <recommendedName>
        <fullName evidence="4">RagB/SusD family nutrient uptake outer membrane protein</fullName>
    </recommendedName>
</protein>
<evidence type="ECO:0000313" key="2">
    <source>
        <dbReference type="EMBL" id="MBB6072691.1"/>
    </source>
</evidence>
<dbReference type="InterPro" id="IPR011990">
    <property type="entry name" value="TPR-like_helical_dom_sf"/>
</dbReference>
<dbReference type="GO" id="GO:0009279">
    <property type="term" value="C:cell outer membrane"/>
    <property type="evidence" value="ECO:0007669"/>
    <property type="project" value="UniProtKB-SubCell"/>
</dbReference>
<organism evidence="2 3">
    <name type="scientific">Longimicrobium terrae</name>
    <dbReference type="NCBI Taxonomy" id="1639882"/>
    <lineage>
        <taxon>Bacteria</taxon>
        <taxon>Pseudomonadati</taxon>
        <taxon>Gemmatimonadota</taxon>
        <taxon>Longimicrobiia</taxon>
        <taxon>Longimicrobiales</taxon>
        <taxon>Longimicrobiaceae</taxon>
        <taxon>Longimicrobium</taxon>
    </lineage>
</organism>
<dbReference type="AlphaFoldDB" id="A0A841H3K5"/>
<sequence length="458" mass="49211">MRVSLSGRASARLLLAFGLAGVAAGCDSLLDVDNPATYAAEDLDDPSVVPVLVNGVISRFQGSYDELALYSAVISDEAVTGNNFETVQRIDLRQIDKLNSTDVYPVLEYTRAAADSFEARLVRISPDTANRSLGLARVQAYGALTYALMGEFLCEAPVTPGQGAISPDSMFRLAIDRANRAIATATAYKAVAGSAGARADSIISFARVSAARAHLNLGERSQATAFASQVTTAADSMAGLIPGGFQWRSFYDVTNSSNTFFASAIGSTRNLGVDIAFRNLNDVRVRYNRAGGTGHDQATQLFAPYQSPSFSGFTSVGKPDSTGAAFTQSASIRISSALEARYIMAEAQGRTPENIRFLNVRSRAGQVDQSLVPTPPTAPQLAADASDAQYLSFLMDQRRRDFFLDGHRQGDLRRYIRLYSQNFYPTGNHPTANRGTYGTSVCFMPTQAEITGNPGYRP</sequence>
<dbReference type="Gene3D" id="1.25.40.390">
    <property type="match status" value="1"/>
</dbReference>
<keyword evidence="3" id="KW-1185">Reference proteome</keyword>
<name>A0A841H3K5_9BACT</name>
<gene>
    <name evidence="2" type="ORF">HNQ61_004354</name>
</gene>
<keyword evidence="1" id="KW-0732">Signal</keyword>
<accession>A0A841H3K5</accession>
<reference evidence="2 3" key="1">
    <citation type="submission" date="2020-08" db="EMBL/GenBank/DDBJ databases">
        <title>Genomic Encyclopedia of Type Strains, Phase IV (KMG-IV): sequencing the most valuable type-strain genomes for metagenomic binning, comparative biology and taxonomic classification.</title>
        <authorList>
            <person name="Goeker M."/>
        </authorList>
    </citation>
    <scope>NUCLEOTIDE SEQUENCE [LARGE SCALE GENOMIC DNA]</scope>
    <source>
        <strain evidence="2 3">DSM 29007</strain>
    </source>
</reference>